<sequence length="223" mass="25045">MYLCDIAGIGPHGKLASLCDHVEKLPHNAVLPNDKWKTRADALYDFFVTSEAPWRKDSRETRMDRYIEWRAKGVKSHHRAHLTQLSNALVCYTGLPPNKDIPGVFTSPEHRFTEILGRHNAIQEQAKQCGYSTILYSLSPSSSIFTPSFVNGWALSEPPRQRSCAVTSTSKGCRVKSVTLSGGLSRTVSVVRTHTRCPSCPRLMPTAYKQKCIECRRALRQTL</sequence>
<gene>
    <name evidence="1" type="ORF">phiGM223_15</name>
</gene>
<dbReference type="EMBL" id="MW627366">
    <property type="protein sequence ID" value="QTZ83281.1"/>
    <property type="molecule type" value="Genomic_DNA"/>
</dbReference>
<evidence type="ECO:0000313" key="2">
    <source>
        <dbReference type="Proteomes" id="UP000676975"/>
    </source>
</evidence>
<organism evidence="1 2">
    <name type="scientific">Pseudomonas phage phiGM22-3</name>
    <dbReference type="NCBI Taxonomy" id="2816462"/>
    <lineage>
        <taxon>Viruses</taxon>
        <taxon>Duplodnaviria</taxon>
        <taxon>Heunggongvirae</taxon>
        <taxon>Uroviricota</taxon>
        <taxon>Caudoviricetes</taxon>
        <taxon>Autographivirales</taxon>
        <taxon>Autoscriptoviridae</taxon>
        <taxon>Tunggulvirus</taxon>
        <taxon>Tunggulvirus GM223</taxon>
    </lineage>
</organism>
<reference evidence="1" key="1">
    <citation type="submission" date="2021-02" db="EMBL/GenBank/DDBJ databases">
        <authorList>
            <person name="Qin X."/>
            <person name="Gong M."/>
            <person name="Yang H."/>
        </authorList>
    </citation>
    <scope>NUCLEOTIDE SEQUENCE</scope>
</reference>
<protein>
    <submittedName>
        <fullName evidence="1">Putative membrane protein</fullName>
    </submittedName>
</protein>
<proteinExistence type="predicted"/>
<evidence type="ECO:0000313" key="1">
    <source>
        <dbReference type="EMBL" id="QTZ83281.1"/>
    </source>
</evidence>
<accession>A0A8T8IV67</accession>
<keyword evidence="2" id="KW-1185">Reference proteome</keyword>
<name>A0A8T8IV67_9CAUD</name>
<dbReference type="Proteomes" id="UP000676975">
    <property type="component" value="Segment"/>
</dbReference>